<evidence type="ECO:0000313" key="7">
    <source>
        <dbReference type="Proteomes" id="UP000515156"/>
    </source>
</evidence>
<feature type="transmembrane region" description="Helical" evidence="6">
    <location>
        <begin position="119"/>
        <end position="139"/>
    </location>
</feature>
<evidence type="ECO:0000256" key="6">
    <source>
        <dbReference type="SAM" id="Phobius"/>
    </source>
</evidence>
<evidence type="ECO:0000313" key="9">
    <source>
        <dbReference type="RefSeq" id="XP_030048962.1"/>
    </source>
</evidence>
<organism evidence="7 9">
    <name type="scientific">Microcaecilia unicolor</name>
    <dbReference type="NCBI Taxonomy" id="1415580"/>
    <lineage>
        <taxon>Eukaryota</taxon>
        <taxon>Metazoa</taxon>
        <taxon>Chordata</taxon>
        <taxon>Craniata</taxon>
        <taxon>Vertebrata</taxon>
        <taxon>Euteleostomi</taxon>
        <taxon>Amphibia</taxon>
        <taxon>Gymnophiona</taxon>
        <taxon>Siphonopidae</taxon>
        <taxon>Microcaecilia</taxon>
    </lineage>
</organism>
<reference evidence="8 9" key="1">
    <citation type="submission" date="2025-04" db="UniProtKB">
        <authorList>
            <consortium name="RefSeq"/>
        </authorList>
    </citation>
    <scope>IDENTIFICATION</scope>
</reference>
<dbReference type="KEGG" id="muo:115462972"/>
<keyword evidence="4 6" id="KW-1133">Transmembrane helix</keyword>
<evidence type="ECO:0000313" key="8">
    <source>
        <dbReference type="RefSeq" id="XP_030048961.1"/>
    </source>
</evidence>
<name>A0A6P7X0A7_9AMPH</name>
<evidence type="ECO:0000256" key="5">
    <source>
        <dbReference type="ARBA" id="ARBA00023136"/>
    </source>
</evidence>
<dbReference type="InterPro" id="IPR026572">
    <property type="entry name" value="TMEM267"/>
</dbReference>
<keyword evidence="7" id="KW-1185">Reference proteome</keyword>
<gene>
    <name evidence="8 9 10" type="primary">TMEM267</name>
</gene>
<keyword evidence="3 6" id="KW-0812">Transmembrane</keyword>
<dbReference type="Proteomes" id="UP000515156">
    <property type="component" value="Chromosome 2"/>
</dbReference>
<comment type="subcellular location">
    <subcellularLocation>
        <location evidence="1">Membrane</location>
        <topology evidence="1">Multi-pass membrane protein</topology>
    </subcellularLocation>
</comment>
<protein>
    <recommendedName>
        <fullName evidence="2">Transmembrane protein 267</fullName>
    </recommendedName>
</protein>
<evidence type="ECO:0000256" key="2">
    <source>
        <dbReference type="ARBA" id="ARBA00013977"/>
    </source>
</evidence>
<evidence type="ECO:0000256" key="3">
    <source>
        <dbReference type="ARBA" id="ARBA00022692"/>
    </source>
</evidence>
<dbReference type="RefSeq" id="XP_030048963.1">
    <property type="nucleotide sequence ID" value="XM_030193103.1"/>
</dbReference>
<dbReference type="CTD" id="64417"/>
<dbReference type="AlphaFoldDB" id="A0A6P7X0A7"/>
<feature type="transmembrane region" description="Helical" evidence="6">
    <location>
        <begin position="19"/>
        <end position="37"/>
    </location>
</feature>
<feature type="transmembrane region" description="Helical" evidence="6">
    <location>
        <begin position="182"/>
        <end position="202"/>
    </location>
</feature>
<feature type="transmembrane region" description="Helical" evidence="6">
    <location>
        <begin position="81"/>
        <end position="107"/>
    </location>
</feature>
<dbReference type="RefSeq" id="XP_030048962.1">
    <property type="nucleotide sequence ID" value="XM_030193102.1"/>
</dbReference>
<dbReference type="GO" id="GO:0016020">
    <property type="term" value="C:membrane"/>
    <property type="evidence" value="ECO:0007669"/>
    <property type="project" value="UniProtKB-SubCell"/>
</dbReference>
<dbReference type="RefSeq" id="XP_030048961.1">
    <property type="nucleotide sequence ID" value="XM_030193101.1"/>
</dbReference>
<keyword evidence="5 6" id="KW-0472">Membrane</keyword>
<evidence type="ECO:0000256" key="4">
    <source>
        <dbReference type="ARBA" id="ARBA00022989"/>
    </source>
</evidence>
<evidence type="ECO:0000256" key="1">
    <source>
        <dbReference type="ARBA" id="ARBA00004141"/>
    </source>
</evidence>
<feature type="transmembrane region" description="Helical" evidence="6">
    <location>
        <begin position="58"/>
        <end position="75"/>
    </location>
</feature>
<dbReference type="GeneID" id="115462972"/>
<dbReference type="PANTHER" id="PTHR13628">
    <property type="entry name" value="TRANSMEMBRANE PROTEIN 267"/>
    <property type="match status" value="1"/>
</dbReference>
<dbReference type="OrthoDB" id="10014558at2759"/>
<proteinExistence type="predicted"/>
<evidence type="ECO:0000313" key="10">
    <source>
        <dbReference type="RefSeq" id="XP_030048963.1"/>
    </source>
</evidence>
<dbReference type="PANTHER" id="PTHR13628:SF1">
    <property type="entry name" value="TRANSMEMBRANE PROTEIN 267"/>
    <property type="match status" value="1"/>
</dbReference>
<sequence length="219" mass="24795">MAALVITEKEKAHTLLETFSTGSVLSSLGLGVFCILVDRFLQLSFIQQNDWLRALSDNVVHGLVGMWSWAIVIGLRKKNDLWEVLMAGFFSSVIDVDHFYLAGSFSLKAALHLPRRPPLHCTTLIPVATLILKCVMQIFRLKDSWCFLPWMVFISWTSHHVRDGIRHGLWICPFGHTAPLPYWLYIAITSSLPLLCSFGMYLTGTQELMSIKHGIHIDV</sequence>
<accession>A0A6P7X0A7</accession>